<dbReference type="EMBL" id="RHLQ01000014">
    <property type="protein sequence ID" value="RNC99554.1"/>
    <property type="molecule type" value="Genomic_DNA"/>
</dbReference>
<comment type="caution">
    <text evidence="4">The sequence shown here is derived from an EMBL/GenBank/DDBJ whole genome shotgun (WGS) entry which is preliminary data.</text>
</comment>
<dbReference type="InterPro" id="IPR054266">
    <property type="entry name" value="DUF6997"/>
</dbReference>
<dbReference type="InterPro" id="IPR054265">
    <property type="entry name" value="DUF6996"/>
</dbReference>
<reference evidence="4 5" key="1">
    <citation type="journal article" date="2014" name="Int. J. Syst. Evol. Microbiol.">
        <title>Lysinibacillus halotolerans sp. nov., isolated from saline-alkaline soil.</title>
        <authorList>
            <person name="Kong D."/>
            <person name="Wang Y."/>
            <person name="Zhao B."/>
            <person name="Li Y."/>
            <person name="Song J."/>
            <person name="Zhai Y."/>
            <person name="Zhang C."/>
            <person name="Wang H."/>
            <person name="Chen X."/>
            <person name="Zhao B."/>
            <person name="Ruan Z."/>
        </authorList>
    </citation>
    <scope>NUCLEOTIDE SEQUENCE [LARGE SCALE GENOMIC DNA]</scope>
    <source>
        <strain evidence="4 5">MCCC 1A12703</strain>
    </source>
</reference>
<accession>A0A3M8HB94</accession>
<dbReference type="OrthoDB" id="9774819at2"/>
<keyword evidence="4" id="KW-0648">Protein biosynthesis</keyword>
<name>A0A3M8HB94_9BACI</name>
<keyword evidence="4" id="KW-0251">Elongation factor</keyword>
<dbReference type="Pfam" id="PF22515">
    <property type="entry name" value="DUF6996"/>
    <property type="match status" value="1"/>
</dbReference>
<feature type="domain" description="DUF7226" evidence="3">
    <location>
        <begin position="286"/>
        <end position="424"/>
    </location>
</feature>
<proteinExistence type="predicted"/>
<evidence type="ECO:0000259" key="1">
    <source>
        <dbReference type="Pfam" id="PF22515"/>
    </source>
</evidence>
<sequence>MVNLYNIDDAWNQLFIKYNITEKVKIEGSYIITAEQIRELGDPILMTTFNHATGLPLLFKQNKLSILPNSSTDYVIGNFSAYQNITYNDEIETTLVPIPRNLESIDPTNIYSDDSVLSCAFVTGMIEDFIEMKVIPTIFGRITSEEFNYTIKTSNGPEIPLFVKDIDMDIQGGFESEEDFLIINAKNSRLDDFLISQMYFPYRYWTSKINKNVRTIFITFSNDIFNFFEYEFINLNNYNSIRLVKQKNYRINTGSITKEDINDLMMIVNFVPEPEIPFPQANSFSKIIDLLSILRERDLNAEDITRYYAFNPRQSDYYTNAAIYLGLIEKYPTYSGKMYRLSKKGNLIMSQAPREKYLLLAESILEHRPFFEVYKAFKKNPSLSNEHISSILKSCNLYNINSPSTYLRRASTVLNWLEWIDSLPNIYS</sequence>
<dbReference type="Pfam" id="PF22518">
    <property type="entry name" value="DUF6997"/>
    <property type="match status" value="1"/>
</dbReference>
<dbReference type="InterPro" id="IPR055650">
    <property type="entry name" value="DUF7226"/>
</dbReference>
<evidence type="ECO:0000313" key="4">
    <source>
        <dbReference type="EMBL" id="RNC99554.1"/>
    </source>
</evidence>
<dbReference type="Proteomes" id="UP000279909">
    <property type="component" value="Unassembled WGS sequence"/>
</dbReference>
<gene>
    <name evidence="4" type="ORF">EC501_07340</name>
</gene>
<organism evidence="4 5">
    <name type="scientific">Lysinibacillus halotolerans</name>
    <dbReference type="NCBI Taxonomy" id="1368476"/>
    <lineage>
        <taxon>Bacteria</taxon>
        <taxon>Bacillati</taxon>
        <taxon>Bacillota</taxon>
        <taxon>Bacilli</taxon>
        <taxon>Bacillales</taxon>
        <taxon>Bacillaceae</taxon>
        <taxon>Lysinibacillus</taxon>
    </lineage>
</organism>
<feature type="domain" description="DUF6996" evidence="1">
    <location>
        <begin position="8"/>
        <end position="76"/>
    </location>
</feature>
<evidence type="ECO:0000259" key="3">
    <source>
        <dbReference type="Pfam" id="PF23871"/>
    </source>
</evidence>
<protein>
    <submittedName>
        <fullName evidence="4">Translation elongation factor</fullName>
    </submittedName>
</protein>
<feature type="domain" description="DUF6997" evidence="2">
    <location>
        <begin position="77"/>
        <end position="249"/>
    </location>
</feature>
<dbReference type="RefSeq" id="WP_122971653.1">
    <property type="nucleotide sequence ID" value="NZ_RHLQ01000014.1"/>
</dbReference>
<evidence type="ECO:0000259" key="2">
    <source>
        <dbReference type="Pfam" id="PF22518"/>
    </source>
</evidence>
<dbReference type="Pfam" id="PF23871">
    <property type="entry name" value="DUF7226"/>
    <property type="match status" value="1"/>
</dbReference>
<dbReference type="GO" id="GO:0003746">
    <property type="term" value="F:translation elongation factor activity"/>
    <property type="evidence" value="ECO:0007669"/>
    <property type="project" value="UniProtKB-KW"/>
</dbReference>
<dbReference type="AlphaFoldDB" id="A0A3M8HB94"/>
<evidence type="ECO:0000313" key="5">
    <source>
        <dbReference type="Proteomes" id="UP000279909"/>
    </source>
</evidence>
<keyword evidence="5" id="KW-1185">Reference proteome</keyword>